<keyword evidence="4" id="KW-1185">Reference proteome</keyword>
<protein>
    <submittedName>
        <fullName evidence="3">Helix-turn-helix transcriptional regulator</fullName>
    </submittedName>
</protein>
<dbReference type="InterPro" id="IPR001387">
    <property type="entry name" value="Cro/C1-type_HTH"/>
</dbReference>
<dbReference type="Proteomes" id="UP000654482">
    <property type="component" value="Unassembled WGS sequence"/>
</dbReference>
<sequence>MSSVKEKLKQRRKLLNLTQKQVADRLGVTVTTVKNWEAGRYIPKLYLEQTKALCDLLKLSLDELVE</sequence>
<dbReference type="PROSITE" id="PS50943">
    <property type="entry name" value="HTH_CROC1"/>
    <property type="match status" value="1"/>
</dbReference>
<evidence type="ECO:0000313" key="3">
    <source>
        <dbReference type="EMBL" id="MBE9117100.1"/>
    </source>
</evidence>
<evidence type="ECO:0000256" key="1">
    <source>
        <dbReference type="ARBA" id="ARBA00023125"/>
    </source>
</evidence>
<dbReference type="PANTHER" id="PTHR46558">
    <property type="entry name" value="TRACRIPTIONAL REGULATORY PROTEIN-RELATED-RELATED"/>
    <property type="match status" value="1"/>
</dbReference>
<dbReference type="Gene3D" id="1.10.260.40">
    <property type="entry name" value="lambda repressor-like DNA-binding domains"/>
    <property type="match status" value="1"/>
</dbReference>
<keyword evidence="1" id="KW-0238">DNA-binding</keyword>
<dbReference type="PANTHER" id="PTHR46558:SF11">
    <property type="entry name" value="HTH-TYPE TRANSCRIPTIONAL REGULATOR XRE"/>
    <property type="match status" value="1"/>
</dbReference>
<dbReference type="SUPFAM" id="SSF47413">
    <property type="entry name" value="lambda repressor-like DNA-binding domains"/>
    <property type="match status" value="1"/>
</dbReference>
<reference evidence="3" key="1">
    <citation type="submission" date="2020-10" db="EMBL/GenBank/DDBJ databases">
        <authorList>
            <person name="Castelo-Branco R."/>
            <person name="Eusebio N."/>
            <person name="Adriana R."/>
            <person name="Vieira A."/>
            <person name="Brugerolle De Fraissinette N."/>
            <person name="Rezende De Castro R."/>
            <person name="Schneider M.P."/>
            <person name="Vasconcelos V."/>
            <person name="Leao P.N."/>
        </authorList>
    </citation>
    <scope>NUCLEOTIDE SEQUENCE</scope>
    <source>
        <strain evidence="3">LEGE 07157</strain>
    </source>
</reference>
<proteinExistence type="predicted"/>
<dbReference type="RefSeq" id="WP_194030188.1">
    <property type="nucleotide sequence ID" value="NZ_JADEWZ010000020.1"/>
</dbReference>
<dbReference type="GO" id="GO:0003677">
    <property type="term" value="F:DNA binding"/>
    <property type="evidence" value="ECO:0007669"/>
    <property type="project" value="UniProtKB-KW"/>
</dbReference>
<dbReference type="Pfam" id="PF01381">
    <property type="entry name" value="HTH_3"/>
    <property type="match status" value="1"/>
</dbReference>
<evidence type="ECO:0000259" key="2">
    <source>
        <dbReference type="PROSITE" id="PS50943"/>
    </source>
</evidence>
<dbReference type="SMART" id="SM00530">
    <property type="entry name" value="HTH_XRE"/>
    <property type="match status" value="1"/>
</dbReference>
<feature type="domain" description="HTH cro/C1-type" evidence="2">
    <location>
        <begin position="8"/>
        <end position="64"/>
    </location>
</feature>
<dbReference type="InterPro" id="IPR010982">
    <property type="entry name" value="Lambda_DNA-bd_dom_sf"/>
</dbReference>
<accession>A0A8J7JBP7</accession>
<comment type="caution">
    <text evidence="3">The sequence shown here is derived from an EMBL/GenBank/DDBJ whole genome shotgun (WGS) entry which is preliminary data.</text>
</comment>
<dbReference type="CDD" id="cd00093">
    <property type="entry name" value="HTH_XRE"/>
    <property type="match status" value="1"/>
</dbReference>
<dbReference type="AlphaFoldDB" id="A0A8J7JBP7"/>
<name>A0A8J7JBP7_9CYAN</name>
<evidence type="ECO:0000313" key="4">
    <source>
        <dbReference type="Proteomes" id="UP000654482"/>
    </source>
</evidence>
<dbReference type="EMBL" id="JADEWZ010000020">
    <property type="protein sequence ID" value="MBE9117100.1"/>
    <property type="molecule type" value="Genomic_DNA"/>
</dbReference>
<organism evidence="3 4">
    <name type="scientific">Lusitaniella coriacea LEGE 07157</name>
    <dbReference type="NCBI Taxonomy" id="945747"/>
    <lineage>
        <taxon>Bacteria</taxon>
        <taxon>Bacillati</taxon>
        <taxon>Cyanobacteriota</taxon>
        <taxon>Cyanophyceae</taxon>
        <taxon>Spirulinales</taxon>
        <taxon>Lusitaniellaceae</taxon>
        <taxon>Lusitaniella</taxon>
    </lineage>
</organism>
<gene>
    <name evidence="3" type="ORF">IQ249_14455</name>
</gene>